<evidence type="ECO:0000259" key="5">
    <source>
        <dbReference type="Pfam" id="PF13649"/>
    </source>
</evidence>
<dbReference type="PRINTS" id="PR00469">
    <property type="entry name" value="PNDRDTASEII"/>
</dbReference>
<evidence type="ECO:0000256" key="1">
    <source>
        <dbReference type="ARBA" id="ARBA00022630"/>
    </source>
</evidence>
<dbReference type="SUPFAM" id="SSF51905">
    <property type="entry name" value="FAD/NAD(P)-binding domain"/>
    <property type="match status" value="1"/>
</dbReference>
<dbReference type="Gene3D" id="3.50.50.60">
    <property type="entry name" value="FAD/NAD(P)-binding domain"/>
    <property type="match status" value="2"/>
</dbReference>
<dbReference type="InterPro" id="IPR029063">
    <property type="entry name" value="SAM-dependent_MTases_sf"/>
</dbReference>
<evidence type="ECO:0000259" key="4">
    <source>
        <dbReference type="Pfam" id="PF07992"/>
    </source>
</evidence>
<dbReference type="PRINTS" id="PR00368">
    <property type="entry name" value="FADPNR"/>
</dbReference>
<dbReference type="Pfam" id="PF13649">
    <property type="entry name" value="Methyltransf_25"/>
    <property type="match status" value="1"/>
</dbReference>
<dbReference type="RefSeq" id="WP_265383980.1">
    <property type="nucleotide sequence ID" value="NZ_CP110615.1"/>
</dbReference>
<sequence length="525" mass="54529">MTETMLLEARYDVVVIGGGPAGLAGAVALGRSLRTVLVADAGRPRNAPAAHAHNYLGREGVPPQELLADGRAEARGYGVQVHEGTVTAAVRTDDGFTVTLADGTTTRARRLLVTSGLRDVLPDVPGLAQRWGRDVLHCPFCHGWEVRGQRLVVLGTGPMAAHQAGLFRQLSDDVTLLLHGDVDEPPVEVLAGLTARGVRVLRGRAVALEVTDDAVTGLRLEDGGLVPARAVVVATGLDAISSLPSGLDLEPTELVVAGTVLGRHLAVDATGATAVAGVWAAGNVANPMAQVVVAAAAGLTAGAAVNADLVAEDTRHAVDDLRRTAEWDEVFGETQRFSGNVNDGLVQEVAGLAPGTALDLGCGEGGDVVWLAQQGWTVTGVDVSPVALERAAAAARAAGVAVTLTRTDLASSFPTGSFDLVSMQFLHSREEVSPGPALLRRAASVVAPGGLLLVVGHEGEPDFVDAHGHPVDHEVPTLPTLAEVRDPLERPGWEVLKAESWSHDHAFPDGSHGHRGNFTVLVRRS</sequence>
<gene>
    <name evidence="6" type="ORF">RHODO2019_05430</name>
</gene>
<dbReference type="EMBL" id="CP110615">
    <property type="protein sequence ID" value="UZJ25876.1"/>
    <property type="molecule type" value="Genomic_DNA"/>
</dbReference>
<evidence type="ECO:0000313" key="6">
    <source>
        <dbReference type="EMBL" id="UZJ25876.1"/>
    </source>
</evidence>
<accession>A0ABY6P2K1</accession>
<keyword evidence="2" id="KW-0560">Oxidoreductase</keyword>
<dbReference type="SUPFAM" id="SSF53335">
    <property type="entry name" value="S-adenosyl-L-methionine-dependent methyltransferases"/>
    <property type="match status" value="1"/>
</dbReference>
<evidence type="ECO:0000313" key="7">
    <source>
        <dbReference type="Proteomes" id="UP001164965"/>
    </source>
</evidence>
<dbReference type="InterPro" id="IPR050097">
    <property type="entry name" value="Ferredoxin-NADP_redctase_2"/>
</dbReference>
<keyword evidence="7" id="KW-1185">Reference proteome</keyword>
<dbReference type="Gene3D" id="3.40.50.150">
    <property type="entry name" value="Vaccinia Virus protein VP39"/>
    <property type="match status" value="1"/>
</dbReference>
<evidence type="ECO:0000256" key="3">
    <source>
        <dbReference type="ARBA" id="ARBA00048132"/>
    </source>
</evidence>
<reference evidence="6" key="1">
    <citation type="submission" date="2022-10" db="EMBL/GenBank/DDBJ databases">
        <title>Rhodococcus sp.75.</title>
        <authorList>
            <person name="Sun M."/>
        </authorList>
    </citation>
    <scope>NUCLEOTIDE SEQUENCE</scope>
    <source>
        <strain evidence="6">75</strain>
    </source>
</reference>
<dbReference type="PANTHER" id="PTHR48105">
    <property type="entry name" value="THIOREDOXIN REDUCTASE 1-RELATED-RELATED"/>
    <property type="match status" value="1"/>
</dbReference>
<feature type="domain" description="FAD/NAD(P)-binding" evidence="4">
    <location>
        <begin position="11"/>
        <end position="298"/>
    </location>
</feature>
<dbReference type="Proteomes" id="UP001164965">
    <property type="component" value="Chromosome"/>
</dbReference>
<dbReference type="InterPro" id="IPR041698">
    <property type="entry name" value="Methyltransf_25"/>
</dbReference>
<evidence type="ECO:0000256" key="2">
    <source>
        <dbReference type="ARBA" id="ARBA00023002"/>
    </source>
</evidence>
<dbReference type="InterPro" id="IPR023753">
    <property type="entry name" value="FAD/NAD-binding_dom"/>
</dbReference>
<dbReference type="Pfam" id="PF07992">
    <property type="entry name" value="Pyr_redox_2"/>
    <property type="match status" value="1"/>
</dbReference>
<organism evidence="6 7">
    <name type="scientific">Rhodococcus antarcticus</name>
    <dbReference type="NCBI Taxonomy" id="2987751"/>
    <lineage>
        <taxon>Bacteria</taxon>
        <taxon>Bacillati</taxon>
        <taxon>Actinomycetota</taxon>
        <taxon>Actinomycetes</taxon>
        <taxon>Mycobacteriales</taxon>
        <taxon>Nocardiaceae</taxon>
        <taxon>Rhodococcus</taxon>
    </lineage>
</organism>
<keyword evidence="1" id="KW-0285">Flavoprotein</keyword>
<dbReference type="CDD" id="cd02440">
    <property type="entry name" value="AdoMet_MTases"/>
    <property type="match status" value="1"/>
</dbReference>
<protein>
    <submittedName>
        <fullName evidence="6">NAD(P)/FAD-dependent oxidoreductase</fullName>
    </submittedName>
</protein>
<feature type="domain" description="Methyltransferase" evidence="5">
    <location>
        <begin position="358"/>
        <end position="450"/>
    </location>
</feature>
<comment type="catalytic activity">
    <reaction evidence="3">
        <text>[thioredoxin]-dithiol + NADP(+) = [thioredoxin]-disulfide + NADPH + H(+)</text>
        <dbReference type="Rhea" id="RHEA:20345"/>
        <dbReference type="Rhea" id="RHEA-COMP:10698"/>
        <dbReference type="Rhea" id="RHEA-COMP:10700"/>
        <dbReference type="ChEBI" id="CHEBI:15378"/>
        <dbReference type="ChEBI" id="CHEBI:29950"/>
        <dbReference type="ChEBI" id="CHEBI:50058"/>
        <dbReference type="ChEBI" id="CHEBI:57783"/>
        <dbReference type="ChEBI" id="CHEBI:58349"/>
        <dbReference type="EC" id="1.8.1.9"/>
    </reaction>
</comment>
<name>A0ABY6P2K1_9NOCA</name>
<proteinExistence type="predicted"/>
<dbReference type="InterPro" id="IPR036188">
    <property type="entry name" value="FAD/NAD-bd_sf"/>
</dbReference>